<evidence type="ECO:0000256" key="6">
    <source>
        <dbReference type="ARBA" id="ARBA00023170"/>
    </source>
</evidence>
<dbReference type="Pfam" id="PF24576">
    <property type="entry name" value="IR75A_N"/>
    <property type="match status" value="1"/>
</dbReference>
<dbReference type="SUPFAM" id="SSF53850">
    <property type="entry name" value="Periplasmic binding protein-like II"/>
    <property type="match status" value="1"/>
</dbReference>
<dbReference type="InterPro" id="IPR052192">
    <property type="entry name" value="Insect_Ionotropic_Sensory_Rcpt"/>
</dbReference>
<keyword evidence="11" id="KW-1185">Reference proteome</keyword>
<dbReference type="AlphaFoldDB" id="A0A6J2TE12"/>
<keyword evidence="4 8" id="KW-1133">Transmembrane helix</keyword>
<gene>
    <name evidence="12" type="primary">LOC115623838</name>
</gene>
<evidence type="ECO:0000256" key="9">
    <source>
        <dbReference type="SAM" id="SignalP"/>
    </source>
</evidence>
<proteinExistence type="predicted"/>
<evidence type="ECO:0000256" key="3">
    <source>
        <dbReference type="ARBA" id="ARBA00022692"/>
    </source>
</evidence>
<dbReference type="Gene3D" id="1.10.287.70">
    <property type="match status" value="1"/>
</dbReference>
<feature type="transmembrane region" description="Helical" evidence="8">
    <location>
        <begin position="354"/>
        <end position="374"/>
    </location>
</feature>
<comment type="subcellular location">
    <subcellularLocation>
        <location evidence="1">Cell membrane</location>
        <topology evidence="1">Multi-pass membrane protein</topology>
    </subcellularLocation>
</comment>
<evidence type="ECO:0000256" key="4">
    <source>
        <dbReference type="ARBA" id="ARBA00022989"/>
    </source>
</evidence>
<feature type="signal peptide" evidence="9">
    <location>
        <begin position="1"/>
        <end position="25"/>
    </location>
</feature>
<evidence type="ECO:0000313" key="12">
    <source>
        <dbReference type="RefSeq" id="XP_030374239.1"/>
    </source>
</evidence>
<dbReference type="CTD" id="40891"/>
<evidence type="ECO:0000256" key="2">
    <source>
        <dbReference type="ARBA" id="ARBA00022475"/>
    </source>
</evidence>
<feature type="transmembrane region" description="Helical" evidence="8">
    <location>
        <begin position="610"/>
        <end position="634"/>
    </location>
</feature>
<dbReference type="GO" id="GO:0005886">
    <property type="term" value="C:plasma membrane"/>
    <property type="evidence" value="ECO:0007669"/>
    <property type="project" value="UniProtKB-SubCell"/>
</dbReference>
<protein>
    <submittedName>
        <fullName evidence="12">Ionotropic receptor 75a</fullName>
    </submittedName>
</protein>
<accession>A0A6J2TE12</accession>
<dbReference type="OrthoDB" id="413361at2759"/>
<evidence type="ECO:0000256" key="1">
    <source>
        <dbReference type="ARBA" id="ARBA00004651"/>
    </source>
</evidence>
<dbReference type="Gene3D" id="3.40.190.10">
    <property type="entry name" value="Periplasmic binding protein-like II"/>
    <property type="match status" value="1"/>
</dbReference>
<organism evidence="11 12">
    <name type="scientific">Drosophila lebanonensis</name>
    <name type="common">Fruit fly</name>
    <name type="synonym">Scaptodrosophila lebanonensis</name>
    <dbReference type="NCBI Taxonomy" id="7225"/>
    <lineage>
        <taxon>Eukaryota</taxon>
        <taxon>Metazoa</taxon>
        <taxon>Ecdysozoa</taxon>
        <taxon>Arthropoda</taxon>
        <taxon>Hexapoda</taxon>
        <taxon>Insecta</taxon>
        <taxon>Pterygota</taxon>
        <taxon>Neoptera</taxon>
        <taxon>Endopterygota</taxon>
        <taxon>Diptera</taxon>
        <taxon>Brachycera</taxon>
        <taxon>Muscomorpha</taxon>
        <taxon>Ephydroidea</taxon>
        <taxon>Drosophilidae</taxon>
        <taxon>Scaptodrosophila</taxon>
    </lineage>
</organism>
<keyword evidence="7" id="KW-0325">Glycoprotein</keyword>
<keyword evidence="6 12" id="KW-0675">Receptor</keyword>
<evidence type="ECO:0000256" key="8">
    <source>
        <dbReference type="SAM" id="Phobius"/>
    </source>
</evidence>
<sequence length="668" mass="77160">MIRLQVKIILWPLIILCVFSFGVQIENINSNETAAFVDFLRSQQLRHALVVRSGGGNSATLVRSYSELLANYHVQFFNLNGSVKFEELFYYGAPRTGIFMGYFPSDEHKKRVYNAASTGGFFNDTQAWFILKTGIESSITDDQLIEQELGDYNININADITVAMQRQGNTSWLLYDVYKINHRQQTPLRVNYKGEWSLKHGYKLLDTFKSSWIRRRRNMENITLRTSTALLEKPVELENMAYLANDKDLMQLDPMQRKTYQLLRNMERLYNVSLFIRFTDNWGELLPNGSWYGVMHDLIVHKADFALCPMRFVPNRQRYIQYSPELHTQFIHFLFRHPRRNNIRNIFFEPLSVTVWYCVLGLILCSMLLLLLHVHQERRLQPAKSSQNHLEVRIAFAWFTILETYLQQGPATELFQLISTRLLICASCIFSFMIMQFYGAFIVGSMLSDSPRSIVSLQTLYASSLDIGMENVSYNFVLFTNTSNRLVRDVYTKKICHAPAKNILNISEGADRIHAGGFAFHASIDRMYRLLIGLLDEQEFCQLQEIMFNAPYTSASALQKSSPWREHLAHAVLLLRETGLMQYNDKLWTVPKPDCSLIKATQVEVDLEHFAPALFALLLAMMGSGLVFLVELLFSWASPNFIILSGNNVLIIIQCQFIYEIKTKPIST</sequence>
<feature type="domain" description="Ionotropic receptor 75a N-terminal" evidence="10">
    <location>
        <begin position="29"/>
        <end position="229"/>
    </location>
</feature>
<dbReference type="PANTHER" id="PTHR42643:SF36">
    <property type="entry name" value="IONOTROPIC RECEPTOR 84A"/>
    <property type="match status" value="1"/>
</dbReference>
<evidence type="ECO:0000256" key="5">
    <source>
        <dbReference type="ARBA" id="ARBA00023136"/>
    </source>
</evidence>
<feature type="chain" id="PRO_5026987431" evidence="9">
    <location>
        <begin position="26"/>
        <end position="668"/>
    </location>
</feature>
<name>A0A6J2TE12_DROLE</name>
<feature type="transmembrane region" description="Helical" evidence="8">
    <location>
        <begin position="422"/>
        <end position="447"/>
    </location>
</feature>
<evidence type="ECO:0000313" key="11">
    <source>
        <dbReference type="Proteomes" id="UP000504634"/>
    </source>
</evidence>
<evidence type="ECO:0000259" key="10">
    <source>
        <dbReference type="Pfam" id="PF24576"/>
    </source>
</evidence>
<dbReference type="GeneID" id="115623838"/>
<keyword evidence="9" id="KW-0732">Signal</keyword>
<dbReference type="Proteomes" id="UP000504634">
    <property type="component" value="Unplaced"/>
</dbReference>
<evidence type="ECO:0000256" key="7">
    <source>
        <dbReference type="ARBA" id="ARBA00023180"/>
    </source>
</evidence>
<keyword evidence="3 8" id="KW-0812">Transmembrane</keyword>
<keyword evidence="5 8" id="KW-0472">Membrane</keyword>
<keyword evidence="2" id="KW-1003">Cell membrane</keyword>
<dbReference type="PANTHER" id="PTHR42643">
    <property type="entry name" value="IONOTROPIC RECEPTOR 20A-RELATED"/>
    <property type="match status" value="1"/>
</dbReference>
<reference evidence="12" key="1">
    <citation type="submission" date="2025-08" db="UniProtKB">
        <authorList>
            <consortium name="RefSeq"/>
        </authorList>
    </citation>
    <scope>IDENTIFICATION</scope>
    <source>
        <strain evidence="12">11010-0011.00</strain>
        <tissue evidence="12">Whole body</tissue>
    </source>
</reference>
<dbReference type="InterPro" id="IPR057074">
    <property type="entry name" value="IR75A_N"/>
</dbReference>
<dbReference type="RefSeq" id="XP_030374239.1">
    <property type="nucleotide sequence ID" value="XM_030518379.1"/>
</dbReference>